<comment type="similarity">
    <text evidence="3 10">Belongs to the TPP enzyme family.</text>
</comment>
<comment type="cofactor">
    <cofactor evidence="10">
        <name>Mg(2+)</name>
        <dbReference type="ChEBI" id="CHEBI:18420"/>
    </cofactor>
    <text evidence="10">Binds 1 Mg(2+) ion per subunit.</text>
</comment>
<dbReference type="InterPro" id="IPR012000">
    <property type="entry name" value="Thiamin_PyroP_enz_cen_dom"/>
</dbReference>
<reference evidence="14 15" key="1">
    <citation type="submission" date="2017-05" db="EMBL/GenBank/DDBJ databases">
        <title>Host range expansion of the Methanosphaera genus to humans and monogastric animals involves recent and extensive reduction in genome content.</title>
        <authorList>
            <person name="Hoedt E.C."/>
            <person name="Volmer J.G."/>
            <person name="Parks D.H."/>
            <person name="Rosewarne C.P."/>
            <person name="Denman S.E."/>
            <person name="Mcsweeney C.S."/>
            <person name="O Cuiv P."/>
            <person name="Hugenholtz P."/>
            <person name="Tyson G.W."/>
            <person name="Morrison M."/>
        </authorList>
    </citation>
    <scope>NUCLEOTIDE SEQUENCE [LARGE SCALE GENOMIC DNA]</scope>
    <source>
        <strain evidence="14 15">PA5</strain>
    </source>
</reference>
<evidence type="ECO:0000259" key="12">
    <source>
        <dbReference type="Pfam" id="PF02775"/>
    </source>
</evidence>
<evidence type="ECO:0000256" key="8">
    <source>
        <dbReference type="ARBA" id="ARBA00023052"/>
    </source>
</evidence>
<dbReference type="Proteomes" id="UP000248557">
    <property type="component" value="Unassembled WGS sequence"/>
</dbReference>
<evidence type="ECO:0000313" key="14">
    <source>
        <dbReference type="EMBL" id="RAP03832.1"/>
    </source>
</evidence>
<dbReference type="Pfam" id="PF00205">
    <property type="entry name" value="TPP_enzyme_M"/>
    <property type="match status" value="1"/>
</dbReference>
<dbReference type="Gene3D" id="3.40.50.970">
    <property type="match status" value="2"/>
</dbReference>
<dbReference type="InterPro" id="IPR012001">
    <property type="entry name" value="Thiamin_PyroP_enz_TPP-bd_dom"/>
</dbReference>
<dbReference type="CDD" id="cd07035">
    <property type="entry name" value="TPP_PYR_POX_like"/>
    <property type="match status" value="1"/>
</dbReference>
<dbReference type="InterPro" id="IPR012846">
    <property type="entry name" value="Acetolactate_synth_lsu"/>
</dbReference>
<evidence type="ECO:0000256" key="2">
    <source>
        <dbReference type="ARBA" id="ARBA00005025"/>
    </source>
</evidence>
<dbReference type="CDD" id="cd02015">
    <property type="entry name" value="TPP_AHAS"/>
    <property type="match status" value="1"/>
</dbReference>
<name>A0A328Q0V4_9EURY</name>
<dbReference type="InterPro" id="IPR039368">
    <property type="entry name" value="AHAS_TPP"/>
</dbReference>
<feature type="domain" description="Thiamine pyrophosphate enzyme central" evidence="11">
    <location>
        <begin position="191"/>
        <end position="325"/>
    </location>
</feature>
<dbReference type="FunFam" id="3.40.50.970:FF:000007">
    <property type="entry name" value="Acetolactate synthase"/>
    <property type="match status" value="1"/>
</dbReference>
<keyword evidence="5 10" id="KW-0808">Transferase</keyword>
<dbReference type="InterPro" id="IPR029035">
    <property type="entry name" value="DHS-like_NAD/FAD-binding_dom"/>
</dbReference>
<feature type="domain" description="Thiamine pyrophosphate enzyme TPP-binding" evidence="12">
    <location>
        <begin position="382"/>
        <end position="529"/>
    </location>
</feature>
<dbReference type="Gene3D" id="3.40.50.1220">
    <property type="entry name" value="TPP-binding domain"/>
    <property type="match status" value="1"/>
</dbReference>
<dbReference type="InterPro" id="IPR000399">
    <property type="entry name" value="TPP-bd_CS"/>
</dbReference>
<evidence type="ECO:0000313" key="15">
    <source>
        <dbReference type="Proteomes" id="UP000248557"/>
    </source>
</evidence>
<dbReference type="AlphaFoldDB" id="A0A328Q0V4"/>
<dbReference type="EC" id="2.2.1.6" evidence="10"/>
<dbReference type="PANTHER" id="PTHR18968:SF13">
    <property type="entry name" value="ACETOLACTATE SYNTHASE CATALYTIC SUBUNIT, MITOCHONDRIAL"/>
    <property type="match status" value="1"/>
</dbReference>
<evidence type="ECO:0000259" key="11">
    <source>
        <dbReference type="Pfam" id="PF00205"/>
    </source>
</evidence>
<keyword evidence="8 10" id="KW-0786">Thiamine pyrophosphate</keyword>
<comment type="catalytic activity">
    <reaction evidence="10">
        <text>2 pyruvate + H(+) = (2S)-2-acetolactate + CO2</text>
        <dbReference type="Rhea" id="RHEA:25249"/>
        <dbReference type="ChEBI" id="CHEBI:15361"/>
        <dbReference type="ChEBI" id="CHEBI:15378"/>
        <dbReference type="ChEBI" id="CHEBI:16526"/>
        <dbReference type="ChEBI" id="CHEBI:58476"/>
        <dbReference type="EC" id="2.2.1.6"/>
    </reaction>
</comment>
<evidence type="ECO:0000256" key="7">
    <source>
        <dbReference type="ARBA" id="ARBA00022842"/>
    </source>
</evidence>
<dbReference type="PROSITE" id="PS00187">
    <property type="entry name" value="TPP_ENZYMES"/>
    <property type="match status" value="1"/>
</dbReference>
<keyword evidence="9 10" id="KW-0100">Branched-chain amino acid biosynthesis</keyword>
<protein>
    <recommendedName>
        <fullName evidence="10">Acetolactate synthase</fullName>
        <ecNumber evidence="10">2.2.1.6</ecNumber>
    </recommendedName>
</protein>
<dbReference type="GO" id="GO:0030976">
    <property type="term" value="F:thiamine pyrophosphate binding"/>
    <property type="evidence" value="ECO:0007669"/>
    <property type="project" value="UniProtKB-UniRule"/>
</dbReference>
<evidence type="ECO:0000256" key="9">
    <source>
        <dbReference type="ARBA" id="ARBA00023304"/>
    </source>
</evidence>
<dbReference type="GO" id="GO:0009099">
    <property type="term" value="P:L-valine biosynthetic process"/>
    <property type="evidence" value="ECO:0007669"/>
    <property type="project" value="UniProtKB-UniPathway"/>
</dbReference>
<dbReference type="Pfam" id="PF02775">
    <property type="entry name" value="TPP_enzyme_C"/>
    <property type="match status" value="1"/>
</dbReference>
<evidence type="ECO:0000259" key="13">
    <source>
        <dbReference type="Pfam" id="PF02776"/>
    </source>
</evidence>
<organism evidence="14 15">
    <name type="scientific">Methanosphaera stadtmanae</name>
    <dbReference type="NCBI Taxonomy" id="2317"/>
    <lineage>
        <taxon>Archaea</taxon>
        <taxon>Methanobacteriati</taxon>
        <taxon>Methanobacteriota</taxon>
        <taxon>Methanomada group</taxon>
        <taxon>Methanobacteria</taxon>
        <taxon>Methanobacteriales</taxon>
        <taxon>Methanobacteriaceae</taxon>
        <taxon>Methanosphaera</taxon>
    </lineage>
</organism>
<dbReference type="GO" id="GO:0009097">
    <property type="term" value="P:isoleucine biosynthetic process"/>
    <property type="evidence" value="ECO:0007669"/>
    <property type="project" value="UniProtKB-UniPathway"/>
</dbReference>
<dbReference type="PANTHER" id="PTHR18968">
    <property type="entry name" value="THIAMINE PYROPHOSPHATE ENZYMES"/>
    <property type="match status" value="1"/>
</dbReference>
<sequence length="562" mass="61113">MKGSELLIKKLKENGTTTIFGYPGGVLLPFYDALCESDIDHILVRHEQAAVHAADGYSRASGKIGVCLATSGPGATNITTGIATAHMDSSPIIALTGQVATNLIGKDVFQEVDTLGITMPISKHNFQPRTMEQIAEYVDKAFYIASTGRPGPVVIDLPNNTLKEDVDIEDIHPDTQTPGYKPTKKGNIKQIKKAIEIINTSQKPIILAGGGVILSNASVELVKFATLTNIPIATTLMGKGSISEDHELSLGMIGMHGIESTNIALTECDCLIAIGCRFSDRSVSNITDYAPNATKIQIDVDPAEIGKTIPIDVPIVGDAKITLNEFIKKVQISNRPTWTKHLMQIKKEKEPKINYDTVPLKPQETIKEIMEAVTPTTIVSTDVGQNQMWMAHYYKTKNPRTFISSGGLGTMGFGLPAAMGAQVAKPEENVLAVVGDGGFQMVSQELATIKENDLPIVTCILNNRYLGMVSQLQKLFNEHVYATKLTETPDFVKLAEAYGICGERVEKPGELRETIQNAFKSREATVIDVTIDSEELLPIVPPGCRLDNMKTDFSDLEEEDND</sequence>
<dbReference type="EMBL" id="NGJK01000004">
    <property type="protein sequence ID" value="RAP03832.1"/>
    <property type="molecule type" value="Genomic_DNA"/>
</dbReference>
<comment type="pathway">
    <text evidence="2 10">Amino-acid biosynthesis; L-valine biosynthesis; L-valine from pyruvate: step 1/4.</text>
</comment>
<dbReference type="GO" id="GO:0000287">
    <property type="term" value="F:magnesium ion binding"/>
    <property type="evidence" value="ECO:0007669"/>
    <property type="project" value="UniProtKB-UniRule"/>
</dbReference>
<dbReference type="SUPFAM" id="SSF52467">
    <property type="entry name" value="DHS-like NAD/FAD-binding domain"/>
    <property type="match status" value="1"/>
</dbReference>
<proteinExistence type="inferred from homology"/>
<dbReference type="InterPro" id="IPR011766">
    <property type="entry name" value="TPP_enzyme_TPP-bd"/>
</dbReference>
<dbReference type="InterPro" id="IPR029061">
    <property type="entry name" value="THDP-binding"/>
</dbReference>
<dbReference type="GO" id="GO:0050660">
    <property type="term" value="F:flavin adenine dinucleotide binding"/>
    <property type="evidence" value="ECO:0007669"/>
    <property type="project" value="InterPro"/>
</dbReference>
<feature type="domain" description="Thiamine pyrophosphate enzyme N-terminal TPP-binding" evidence="13">
    <location>
        <begin position="1"/>
        <end position="115"/>
    </location>
</feature>
<dbReference type="SUPFAM" id="SSF52518">
    <property type="entry name" value="Thiamin diphosphate-binding fold (THDP-binding)"/>
    <property type="match status" value="2"/>
</dbReference>
<dbReference type="GO" id="GO:0005948">
    <property type="term" value="C:acetolactate synthase complex"/>
    <property type="evidence" value="ECO:0007669"/>
    <property type="project" value="TreeGrafter"/>
</dbReference>
<dbReference type="RefSeq" id="WP_112149225.1">
    <property type="nucleotide sequence ID" value="NZ_CAUHHK010000023.1"/>
</dbReference>
<comment type="caution">
    <text evidence="14">The sequence shown here is derived from an EMBL/GenBank/DDBJ whole genome shotgun (WGS) entry which is preliminary data.</text>
</comment>
<evidence type="ECO:0000256" key="10">
    <source>
        <dbReference type="RuleBase" id="RU003591"/>
    </source>
</evidence>
<dbReference type="NCBIfam" id="TIGR00118">
    <property type="entry name" value="acolac_lg"/>
    <property type="match status" value="1"/>
</dbReference>
<evidence type="ECO:0000256" key="1">
    <source>
        <dbReference type="ARBA" id="ARBA00004974"/>
    </source>
</evidence>
<comment type="pathway">
    <text evidence="1 10">Amino-acid biosynthesis; L-isoleucine biosynthesis; L-isoleucine from 2-oxobutanoate: step 1/4.</text>
</comment>
<dbReference type="Pfam" id="PF02776">
    <property type="entry name" value="TPP_enzyme_N"/>
    <property type="match status" value="1"/>
</dbReference>
<keyword evidence="7 10" id="KW-0460">Magnesium</keyword>
<evidence type="ECO:0000256" key="5">
    <source>
        <dbReference type="ARBA" id="ARBA00022679"/>
    </source>
</evidence>
<evidence type="ECO:0000256" key="3">
    <source>
        <dbReference type="ARBA" id="ARBA00007812"/>
    </source>
</evidence>
<dbReference type="GO" id="GO:0003984">
    <property type="term" value="F:acetolactate synthase activity"/>
    <property type="evidence" value="ECO:0007669"/>
    <property type="project" value="UniProtKB-EC"/>
</dbReference>
<dbReference type="UniPathway" id="UPA00049">
    <property type="reaction ID" value="UER00059"/>
</dbReference>
<dbReference type="InterPro" id="IPR045229">
    <property type="entry name" value="TPP_enz"/>
</dbReference>
<evidence type="ECO:0000256" key="6">
    <source>
        <dbReference type="ARBA" id="ARBA00022723"/>
    </source>
</evidence>
<dbReference type="UniPathway" id="UPA00047">
    <property type="reaction ID" value="UER00055"/>
</dbReference>
<comment type="cofactor">
    <cofactor evidence="10">
        <name>thiamine diphosphate</name>
        <dbReference type="ChEBI" id="CHEBI:58937"/>
    </cofactor>
    <text evidence="10">Binds 1 thiamine pyrophosphate per subunit.</text>
</comment>
<evidence type="ECO:0000256" key="4">
    <source>
        <dbReference type="ARBA" id="ARBA00022605"/>
    </source>
</evidence>
<keyword evidence="6 10" id="KW-0479">Metal-binding</keyword>
<gene>
    <name evidence="14" type="ORF">CA615_00135</name>
</gene>
<keyword evidence="4 10" id="KW-0028">Amino-acid biosynthesis</keyword>
<dbReference type="FunFam" id="3.40.50.1220:FF:000008">
    <property type="entry name" value="Acetolactate synthase"/>
    <property type="match status" value="1"/>
</dbReference>
<dbReference type="GO" id="GO:0044272">
    <property type="term" value="P:sulfur compound biosynthetic process"/>
    <property type="evidence" value="ECO:0007669"/>
    <property type="project" value="UniProtKB-ARBA"/>
</dbReference>
<accession>A0A328Q0V4</accession>